<feature type="domain" description="DnaJ homologue subfamily C member 28 conserved" evidence="2">
    <location>
        <begin position="7"/>
        <end position="74"/>
    </location>
</feature>
<comment type="caution">
    <text evidence="3">The sequence shown here is derived from an EMBL/GenBank/DDBJ whole genome shotgun (WGS) entry which is preliminary data.</text>
</comment>
<keyword evidence="4" id="KW-1185">Reference proteome</keyword>
<dbReference type="Pfam" id="PF09350">
    <property type="entry name" value="DJC28_CD"/>
    <property type="match status" value="1"/>
</dbReference>
<name>A0A498C3B7_9GAMM</name>
<evidence type="ECO:0000259" key="2">
    <source>
        <dbReference type="Pfam" id="PF09350"/>
    </source>
</evidence>
<protein>
    <submittedName>
        <fullName evidence="3">Uncharacterized protein DUF1992</fullName>
    </submittedName>
</protein>
<gene>
    <name evidence="3" type="ORF">DFR31_0014</name>
</gene>
<accession>A0A498C3B7</accession>
<evidence type="ECO:0000256" key="1">
    <source>
        <dbReference type="SAM" id="MobiDB-lite"/>
    </source>
</evidence>
<dbReference type="RefSeq" id="WP_121440636.1">
    <property type="nucleotide sequence ID" value="NZ_RCDA01000001.1"/>
</dbReference>
<feature type="region of interest" description="Disordered" evidence="1">
    <location>
        <begin position="16"/>
        <end position="35"/>
    </location>
</feature>
<evidence type="ECO:0000313" key="4">
    <source>
        <dbReference type="Proteomes" id="UP000275461"/>
    </source>
</evidence>
<dbReference type="InterPro" id="IPR052573">
    <property type="entry name" value="DnaJ_C_subfamily_28"/>
</dbReference>
<dbReference type="OrthoDB" id="9798476at2"/>
<dbReference type="PANTHER" id="PTHR39158:SF1">
    <property type="entry name" value="DNAJ HOMOLOG SUBFAMILY C MEMBER 28"/>
    <property type="match status" value="1"/>
</dbReference>
<proteinExistence type="predicted"/>
<reference evidence="3 4" key="1">
    <citation type="submission" date="2018-10" db="EMBL/GenBank/DDBJ databases">
        <title>Genomic Encyclopedia of Type Strains, Phase IV (KMG-IV): sequencing the most valuable type-strain genomes for metagenomic binning, comparative biology and taxonomic classification.</title>
        <authorList>
            <person name="Goeker M."/>
        </authorList>
    </citation>
    <scope>NUCLEOTIDE SEQUENCE [LARGE SCALE GENOMIC DNA]</scope>
    <source>
        <strain evidence="3 4">DSM 12769</strain>
    </source>
</reference>
<dbReference type="Proteomes" id="UP000275461">
    <property type="component" value="Unassembled WGS sequence"/>
</dbReference>
<sequence length="132" mass="14969">MKFLDELADARIKEAQEAGQLDELPGAGKPLSLDDDSMVPEELRMAYRVLKNANCLPPELQDQREVESLEALLAGLDDDTAIQRRQRSEAEKRLALLRARLERRRGRGQGGLMAVERAYQERLLRRLGGDKE</sequence>
<dbReference type="EMBL" id="RCDA01000001">
    <property type="protein sequence ID" value="RLK50125.1"/>
    <property type="molecule type" value="Genomic_DNA"/>
</dbReference>
<dbReference type="PANTHER" id="PTHR39158">
    <property type="entry name" value="OS08G0560600 PROTEIN"/>
    <property type="match status" value="1"/>
</dbReference>
<dbReference type="InterPro" id="IPR018961">
    <property type="entry name" value="DnaJ_homolog_subfam-C_membr-28"/>
</dbReference>
<evidence type="ECO:0000313" key="3">
    <source>
        <dbReference type="EMBL" id="RLK50125.1"/>
    </source>
</evidence>
<organism evidence="3 4">
    <name type="scientific">Alkalispirillum mobile</name>
    <dbReference type="NCBI Taxonomy" id="85925"/>
    <lineage>
        <taxon>Bacteria</taxon>
        <taxon>Pseudomonadati</taxon>
        <taxon>Pseudomonadota</taxon>
        <taxon>Gammaproteobacteria</taxon>
        <taxon>Chromatiales</taxon>
        <taxon>Ectothiorhodospiraceae</taxon>
        <taxon>Alkalispirillum</taxon>
    </lineage>
</organism>
<dbReference type="AlphaFoldDB" id="A0A498C3B7"/>